<dbReference type="Proteomes" id="UP000735302">
    <property type="component" value="Unassembled WGS sequence"/>
</dbReference>
<comment type="caution">
    <text evidence="2">The sequence shown here is derived from an EMBL/GenBank/DDBJ whole genome shotgun (WGS) entry which is preliminary data.</text>
</comment>
<evidence type="ECO:0000313" key="2">
    <source>
        <dbReference type="EMBL" id="GFO04546.1"/>
    </source>
</evidence>
<evidence type="ECO:0000313" key="3">
    <source>
        <dbReference type="Proteomes" id="UP000735302"/>
    </source>
</evidence>
<protein>
    <submittedName>
        <fullName evidence="2">Uncharacterized protein</fullName>
    </submittedName>
</protein>
<sequence length="142" mass="15643">MLGEIEILFRDRKTRCGEGGHLNTAVDNLDHNPSSTTSHGAFHGTGISLFQNRETESDGINRHMSEVQPDEHIHSKQIPPLPEAYTTLPPVTAKQDPTIPPTQITPNSDCELVSTAVEEEKWQNNTRGLLSEGVQSIHDPIS</sequence>
<dbReference type="PANTHER" id="PTHR47018">
    <property type="entry name" value="CXC DOMAIN-CONTAINING PROTEIN-RELATED"/>
    <property type="match status" value="1"/>
</dbReference>
<dbReference type="AlphaFoldDB" id="A0AAV4AD13"/>
<proteinExistence type="predicted"/>
<feature type="region of interest" description="Disordered" evidence="1">
    <location>
        <begin position="67"/>
        <end position="107"/>
    </location>
</feature>
<evidence type="ECO:0000256" key="1">
    <source>
        <dbReference type="SAM" id="MobiDB-lite"/>
    </source>
</evidence>
<organism evidence="2 3">
    <name type="scientific">Plakobranchus ocellatus</name>
    <dbReference type="NCBI Taxonomy" id="259542"/>
    <lineage>
        <taxon>Eukaryota</taxon>
        <taxon>Metazoa</taxon>
        <taxon>Spiralia</taxon>
        <taxon>Lophotrochozoa</taxon>
        <taxon>Mollusca</taxon>
        <taxon>Gastropoda</taxon>
        <taxon>Heterobranchia</taxon>
        <taxon>Euthyneura</taxon>
        <taxon>Panpulmonata</taxon>
        <taxon>Sacoglossa</taxon>
        <taxon>Placobranchoidea</taxon>
        <taxon>Plakobranchidae</taxon>
        <taxon>Plakobranchus</taxon>
    </lineage>
</organism>
<gene>
    <name evidence="2" type="ORF">PoB_003105100</name>
</gene>
<keyword evidence="3" id="KW-1185">Reference proteome</keyword>
<name>A0AAV4AD13_9GAST</name>
<reference evidence="2 3" key="1">
    <citation type="journal article" date="2021" name="Elife">
        <title>Chloroplast acquisition without the gene transfer in kleptoplastic sea slugs, Plakobranchus ocellatus.</title>
        <authorList>
            <person name="Maeda T."/>
            <person name="Takahashi S."/>
            <person name="Yoshida T."/>
            <person name="Shimamura S."/>
            <person name="Takaki Y."/>
            <person name="Nagai Y."/>
            <person name="Toyoda A."/>
            <person name="Suzuki Y."/>
            <person name="Arimoto A."/>
            <person name="Ishii H."/>
            <person name="Satoh N."/>
            <person name="Nishiyama T."/>
            <person name="Hasebe M."/>
            <person name="Maruyama T."/>
            <person name="Minagawa J."/>
            <person name="Obokata J."/>
            <person name="Shigenobu S."/>
        </authorList>
    </citation>
    <scope>NUCLEOTIDE SEQUENCE [LARGE SCALE GENOMIC DNA]</scope>
</reference>
<accession>A0AAV4AD13</accession>
<dbReference type="EMBL" id="BLXT01003739">
    <property type="protein sequence ID" value="GFO04546.1"/>
    <property type="molecule type" value="Genomic_DNA"/>
</dbReference>